<sequence>MAPTGKPQDDADRIRWLAREILPHEADVRAWLRRSLVLSGEVDDVVQEAYCRLADIANFQRIVSPRAYFFQTARSIVLEQMRRARIVRIEAVTEIDALRIEWDEPSPERIAGGRRELARVMDIVATLPERARRIFEMRKILGLSQKEIAERLGVSQNVVENEAARSLKVVLAALQTTPDETVAGRTGQRRA</sequence>
<dbReference type="Proteomes" id="UP000663918">
    <property type="component" value="Chromosome"/>
</dbReference>
<dbReference type="InterPro" id="IPR036388">
    <property type="entry name" value="WH-like_DNA-bd_sf"/>
</dbReference>
<comment type="similarity">
    <text evidence="1">Belongs to the sigma-70 factor family. ECF subfamily.</text>
</comment>
<dbReference type="SUPFAM" id="SSF88659">
    <property type="entry name" value="Sigma3 and sigma4 domains of RNA polymerase sigma factors"/>
    <property type="match status" value="1"/>
</dbReference>
<gene>
    <name evidence="6" type="ORF">IFJ75_08375</name>
</gene>
<dbReference type="InterPro" id="IPR007627">
    <property type="entry name" value="RNA_pol_sigma70_r2"/>
</dbReference>
<organism evidence="6 7">
    <name type="scientific">Brevundimonas goettingensis</name>
    <dbReference type="NCBI Taxonomy" id="2774190"/>
    <lineage>
        <taxon>Bacteria</taxon>
        <taxon>Pseudomonadati</taxon>
        <taxon>Pseudomonadota</taxon>
        <taxon>Alphaproteobacteria</taxon>
        <taxon>Caulobacterales</taxon>
        <taxon>Caulobacteraceae</taxon>
        <taxon>Brevundimonas</taxon>
    </lineage>
</organism>
<keyword evidence="2" id="KW-0805">Transcription regulation</keyword>
<keyword evidence="4" id="KW-0804">Transcription</keyword>
<dbReference type="SUPFAM" id="SSF88946">
    <property type="entry name" value="Sigma2 domain of RNA polymerase sigma factors"/>
    <property type="match status" value="1"/>
</dbReference>
<reference evidence="6" key="1">
    <citation type="submission" date="2020-09" db="EMBL/GenBank/DDBJ databases">
        <title>Brevundimonas sp. LVF2 isolated from a puddle in Goettingen, Germany.</title>
        <authorList>
            <person name="Friedrich I."/>
            <person name="Klassen A."/>
            <person name="Hannes N."/>
            <person name="Schneider D."/>
            <person name="Hertel R."/>
            <person name="Daniel R."/>
        </authorList>
    </citation>
    <scope>NUCLEOTIDE SEQUENCE</scope>
    <source>
        <strain evidence="6">LVF2</strain>
    </source>
</reference>
<dbReference type="InterPro" id="IPR013324">
    <property type="entry name" value="RNA_pol_sigma_r3/r4-like"/>
</dbReference>
<evidence type="ECO:0000313" key="6">
    <source>
        <dbReference type="EMBL" id="QTC93266.1"/>
    </source>
</evidence>
<dbReference type="InterPro" id="IPR013249">
    <property type="entry name" value="RNA_pol_sigma70_r4_t2"/>
</dbReference>
<dbReference type="InterPro" id="IPR001387">
    <property type="entry name" value="Cro/C1-type_HTH"/>
</dbReference>
<evidence type="ECO:0000256" key="2">
    <source>
        <dbReference type="ARBA" id="ARBA00023015"/>
    </source>
</evidence>
<dbReference type="Pfam" id="PF08281">
    <property type="entry name" value="Sigma70_r4_2"/>
    <property type="match status" value="1"/>
</dbReference>
<dbReference type="GO" id="GO:0016987">
    <property type="term" value="F:sigma factor activity"/>
    <property type="evidence" value="ECO:0007669"/>
    <property type="project" value="UniProtKB-KW"/>
</dbReference>
<evidence type="ECO:0000256" key="3">
    <source>
        <dbReference type="ARBA" id="ARBA00023082"/>
    </source>
</evidence>
<dbReference type="PANTHER" id="PTHR43133:SF63">
    <property type="entry name" value="RNA POLYMERASE SIGMA FACTOR FECI-RELATED"/>
    <property type="match status" value="1"/>
</dbReference>
<dbReference type="PROSITE" id="PS50943">
    <property type="entry name" value="HTH_CROC1"/>
    <property type="match status" value="1"/>
</dbReference>
<dbReference type="AlphaFoldDB" id="A0A975GX25"/>
<evidence type="ECO:0000256" key="1">
    <source>
        <dbReference type="ARBA" id="ARBA00010641"/>
    </source>
</evidence>
<dbReference type="RefSeq" id="WP_207932535.1">
    <property type="nucleotide sequence ID" value="NZ_CP062222.1"/>
</dbReference>
<dbReference type="GO" id="GO:0003677">
    <property type="term" value="F:DNA binding"/>
    <property type="evidence" value="ECO:0007669"/>
    <property type="project" value="InterPro"/>
</dbReference>
<protein>
    <submittedName>
        <fullName evidence="6">Sigma-70 family RNA polymerase sigma factor</fullName>
    </submittedName>
</protein>
<dbReference type="PANTHER" id="PTHR43133">
    <property type="entry name" value="RNA POLYMERASE ECF-TYPE SIGMA FACTO"/>
    <property type="match status" value="1"/>
</dbReference>
<dbReference type="Gene3D" id="1.10.1740.10">
    <property type="match status" value="1"/>
</dbReference>
<accession>A0A975GX25</accession>
<dbReference type="InterPro" id="IPR013325">
    <property type="entry name" value="RNA_pol_sigma_r2"/>
</dbReference>
<name>A0A975GX25_9CAUL</name>
<dbReference type="Pfam" id="PF04542">
    <property type="entry name" value="Sigma70_r2"/>
    <property type="match status" value="1"/>
</dbReference>
<proteinExistence type="inferred from homology"/>
<dbReference type="EMBL" id="CP062222">
    <property type="protein sequence ID" value="QTC93266.1"/>
    <property type="molecule type" value="Genomic_DNA"/>
</dbReference>
<dbReference type="GO" id="GO:0006352">
    <property type="term" value="P:DNA-templated transcription initiation"/>
    <property type="evidence" value="ECO:0007669"/>
    <property type="project" value="InterPro"/>
</dbReference>
<keyword evidence="3" id="KW-0731">Sigma factor</keyword>
<keyword evidence="7" id="KW-1185">Reference proteome</keyword>
<dbReference type="CDD" id="cd06171">
    <property type="entry name" value="Sigma70_r4"/>
    <property type="match status" value="1"/>
</dbReference>
<dbReference type="InterPro" id="IPR039425">
    <property type="entry name" value="RNA_pol_sigma-70-like"/>
</dbReference>
<evidence type="ECO:0000259" key="5">
    <source>
        <dbReference type="PROSITE" id="PS50943"/>
    </source>
</evidence>
<evidence type="ECO:0000313" key="7">
    <source>
        <dbReference type="Proteomes" id="UP000663918"/>
    </source>
</evidence>
<dbReference type="NCBIfam" id="TIGR02937">
    <property type="entry name" value="sigma70-ECF"/>
    <property type="match status" value="1"/>
</dbReference>
<evidence type="ECO:0000256" key="4">
    <source>
        <dbReference type="ARBA" id="ARBA00023163"/>
    </source>
</evidence>
<dbReference type="Gene3D" id="1.10.10.10">
    <property type="entry name" value="Winged helix-like DNA-binding domain superfamily/Winged helix DNA-binding domain"/>
    <property type="match status" value="1"/>
</dbReference>
<dbReference type="KEGG" id="bgoe:IFJ75_08375"/>
<feature type="domain" description="HTH cro/C1-type" evidence="5">
    <location>
        <begin position="136"/>
        <end position="159"/>
    </location>
</feature>
<dbReference type="InterPro" id="IPR014284">
    <property type="entry name" value="RNA_pol_sigma-70_dom"/>
</dbReference>